<feature type="region of interest" description="Disordered" evidence="8">
    <location>
        <begin position="28"/>
        <end position="59"/>
    </location>
</feature>
<dbReference type="SUPFAM" id="SSF53474">
    <property type="entry name" value="alpha/beta-Hydrolases"/>
    <property type="match status" value="1"/>
</dbReference>
<dbReference type="InterPro" id="IPR000801">
    <property type="entry name" value="Esterase-like"/>
</dbReference>
<dbReference type="RefSeq" id="WP_183654236.1">
    <property type="nucleotide sequence ID" value="NZ_JACHWU010000003.1"/>
</dbReference>
<organism evidence="10 11">
    <name type="scientific">Prauserella isguenensis</name>
    <dbReference type="NCBI Taxonomy" id="1470180"/>
    <lineage>
        <taxon>Bacteria</taxon>
        <taxon>Bacillati</taxon>
        <taxon>Actinomycetota</taxon>
        <taxon>Actinomycetes</taxon>
        <taxon>Pseudonocardiales</taxon>
        <taxon>Pseudonocardiaceae</taxon>
        <taxon>Prauserella</taxon>
    </lineage>
</organism>
<protein>
    <submittedName>
        <fullName evidence="10">Polyhydroxybutyrate depolymerase</fullName>
    </submittedName>
</protein>
<sequence>MRVRLSGLATALAAACTVTVLVTPAAGAGEPDRRQASAGCGNAAPQRPGTSRDHTIGSGGLDRTYRLHLPDGYDAARPWPVVLAFHGRGNDAVRTEAFSKLSALPAVVVYPNGAVGLGDGERQAWQGAPYSAPGVDDVAFTADLLDRLERDLCVDTGRVYATGKSNGGGFTGLLACRMSDRIAAVAPVAGAFYPGTREACAPDRAVPVIEFHGTGDSTIPYAGDSDRELPPVPDWVAGWAARDDCRARPATRRIEPDITITRHAGCDEGAQVHHVAVTGGGHTWPGADSYSGGGRTTQTIEAHEVLWRFVSRHRLAP</sequence>
<dbReference type="GO" id="GO:0030600">
    <property type="term" value="F:feruloyl esterase activity"/>
    <property type="evidence" value="ECO:0007669"/>
    <property type="project" value="InterPro"/>
</dbReference>
<dbReference type="InterPro" id="IPR029058">
    <property type="entry name" value="AB_hydrolase_fold"/>
</dbReference>
<keyword evidence="3" id="KW-0858">Xylan degradation</keyword>
<evidence type="ECO:0000256" key="9">
    <source>
        <dbReference type="SAM" id="SignalP"/>
    </source>
</evidence>
<evidence type="ECO:0000256" key="5">
    <source>
        <dbReference type="ARBA" id="ARBA00022801"/>
    </source>
</evidence>
<evidence type="ECO:0000313" key="10">
    <source>
        <dbReference type="EMBL" id="MBB3051663.1"/>
    </source>
</evidence>
<comment type="subcellular location">
    <subcellularLocation>
        <location evidence="1">Secreted</location>
    </subcellularLocation>
</comment>
<dbReference type="GO" id="GO:0005576">
    <property type="term" value="C:extracellular region"/>
    <property type="evidence" value="ECO:0007669"/>
    <property type="project" value="UniProtKB-SubCell"/>
</dbReference>
<keyword evidence="4 9" id="KW-0732">Signal</keyword>
<dbReference type="PROSITE" id="PS51257">
    <property type="entry name" value="PROKAR_LIPOPROTEIN"/>
    <property type="match status" value="1"/>
</dbReference>
<keyword evidence="11" id="KW-1185">Reference proteome</keyword>
<evidence type="ECO:0000256" key="4">
    <source>
        <dbReference type="ARBA" id="ARBA00022729"/>
    </source>
</evidence>
<evidence type="ECO:0000256" key="8">
    <source>
        <dbReference type="SAM" id="MobiDB-lite"/>
    </source>
</evidence>
<accession>A0A839S2Z2</accession>
<feature type="signal peptide" evidence="9">
    <location>
        <begin position="1"/>
        <end position="28"/>
    </location>
</feature>
<keyword evidence="6" id="KW-0119">Carbohydrate metabolism</keyword>
<gene>
    <name evidence="10" type="ORF">FHS23_002692</name>
</gene>
<keyword evidence="2" id="KW-0964">Secreted</keyword>
<evidence type="ECO:0000256" key="7">
    <source>
        <dbReference type="ARBA" id="ARBA00023326"/>
    </source>
</evidence>
<keyword evidence="7" id="KW-0624">Polysaccharide degradation</keyword>
<feature type="chain" id="PRO_5039478087" evidence="9">
    <location>
        <begin position="29"/>
        <end position="317"/>
    </location>
</feature>
<dbReference type="InterPro" id="IPR043595">
    <property type="entry name" value="FaeB/C/D"/>
</dbReference>
<dbReference type="Proteomes" id="UP000550714">
    <property type="component" value="Unassembled WGS sequence"/>
</dbReference>
<dbReference type="AlphaFoldDB" id="A0A839S2Z2"/>
<dbReference type="Gene3D" id="3.40.50.1820">
    <property type="entry name" value="alpha/beta hydrolase"/>
    <property type="match status" value="1"/>
</dbReference>
<dbReference type="PANTHER" id="PTHR38050">
    <property type="match status" value="1"/>
</dbReference>
<evidence type="ECO:0000256" key="6">
    <source>
        <dbReference type="ARBA" id="ARBA00023277"/>
    </source>
</evidence>
<dbReference type="Pfam" id="PF00756">
    <property type="entry name" value="Esterase"/>
    <property type="match status" value="1"/>
</dbReference>
<evidence type="ECO:0000256" key="3">
    <source>
        <dbReference type="ARBA" id="ARBA00022651"/>
    </source>
</evidence>
<dbReference type="GO" id="GO:0045493">
    <property type="term" value="P:xylan catabolic process"/>
    <property type="evidence" value="ECO:0007669"/>
    <property type="project" value="UniProtKB-KW"/>
</dbReference>
<dbReference type="PANTHER" id="PTHR38050:SF2">
    <property type="entry name" value="FERULOYL ESTERASE C-RELATED"/>
    <property type="match status" value="1"/>
</dbReference>
<dbReference type="EMBL" id="JACHWU010000003">
    <property type="protein sequence ID" value="MBB3051663.1"/>
    <property type="molecule type" value="Genomic_DNA"/>
</dbReference>
<evidence type="ECO:0000256" key="2">
    <source>
        <dbReference type="ARBA" id="ARBA00022525"/>
    </source>
</evidence>
<evidence type="ECO:0000313" key="11">
    <source>
        <dbReference type="Proteomes" id="UP000550714"/>
    </source>
</evidence>
<evidence type="ECO:0000256" key="1">
    <source>
        <dbReference type="ARBA" id="ARBA00004613"/>
    </source>
</evidence>
<comment type="caution">
    <text evidence="10">The sequence shown here is derived from an EMBL/GenBank/DDBJ whole genome shotgun (WGS) entry which is preliminary data.</text>
</comment>
<keyword evidence="5" id="KW-0378">Hydrolase</keyword>
<proteinExistence type="predicted"/>
<reference evidence="10 11" key="1">
    <citation type="submission" date="2020-08" db="EMBL/GenBank/DDBJ databases">
        <title>Genomic Encyclopedia of Type Strains, Phase III (KMG-III): the genomes of soil and plant-associated and newly described type strains.</title>
        <authorList>
            <person name="Whitman W."/>
        </authorList>
    </citation>
    <scope>NUCLEOTIDE SEQUENCE [LARGE SCALE GENOMIC DNA]</scope>
    <source>
        <strain evidence="10 11">CECT 8577</strain>
    </source>
</reference>
<name>A0A839S2Z2_9PSEU</name>